<accession>A0ABS3IFN7</accession>
<protein>
    <submittedName>
        <fullName evidence="5">Beta-lactamase family protein</fullName>
    </submittedName>
</protein>
<evidence type="ECO:0000259" key="4">
    <source>
        <dbReference type="Pfam" id="PF00144"/>
    </source>
</evidence>
<keyword evidence="3" id="KW-0732">Signal</keyword>
<evidence type="ECO:0000256" key="3">
    <source>
        <dbReference type="SAM" id="SignalP"/>
    </source>
</evidence>
<dbReference type="InterPro" id="IPR012338">
    <property type="entry name" value="Beta-lactam/transpept-like"/>
</dbReference>
<keyword evidence="2" id="KW-1133">Transmembrane helix</keyword>
<keyword evidence="2" id="KW-0812">Transmembrane</keyword>
<feature type="region of interest" description="Disordered" evidence="1">
    <location>
        <begin position="426"/>
        <end position="449"/>
    </location>
</feature>
<dbReference type="RefSeq" id="WP_207277253.1">
    <property type="nucleotide sequence ID" value="NZ_JAFMPK010000049.1"/>
</dbReference>
<dbReference type="Gene3D" id="3.40.710.10">
    <property type="entry name" value="DD-peptidase/beta-lactamase superfamily"/>
    <property type="match status" value="1"/>
</dbReference>
<dbReference type="PANTHER" id="PTHR46825:SF9">
    <property type="entry name" value="BETA-LACTAMASE-RELATED DOMAIN-CONTAINING PROTEIN"/>
    <property type="match status" value="1"/>
</dbReference>
<feature type="transmembrane region" description="Helical" evidence="2">
    <location>
        <begin position="558"/>
        <end position="580"/>
    </location>
</feature>
<evidence type="ECO:0000313" key="5">
    <source>
        <dbReference type="EMBL" id="MBO0611293.1"/>
    </source>
</evidence>
<feature type="transmembrane region" description="Helical" evidence="2">
    <location>
        <begin position="649"/>
        <end position="666"/>
    </location>
</feature>
<evidence type="ECO:0000256" key="2">
    <source>
        <dbReference type="SAM" id="Phobius"/>
    </source>
</evidence>
<proteinExistence type="predicted"/>
<reference evidence="6" key="1">
    <citation type="submission" date="2023-07" db="EMBL/GenBank/DDBJ databases">
        <title>Myceligenerans salitolerans sp. nov., a halotolerant actinomycete isolated from a salt lake in Xinjiang, China.</title>
        <authorList>
            <person name="Guan T."/>
        </authorList>
    </citation>
    <scope>NUCLEOTIDE SEQUENCE [LARGE SCALE GENOMIC DNA]</scope>
    <source>
        <strain evidence="6">XHU 5031</strain>
    </source>
</reference>
<evidence type="ECO:0000313" key="6">
    <source>
        <dbReference type="Proteomes" id="UP000664617"/>
    </source>
</evidence>
<gene>
    <name evidence="5" type="ORF">J0911_19915</name>
</gene>
<dbReference type="InterPro" id="IPR001466">
    <property type="entry name" value="Beta-lactam-related"/>
</dbReference>
<keyword evidence="6" id="KW-1185">Reference proteome</keyword>
<feature type="transmembrane region" description="Helical" evidence="2">
    <location>
        <begin position="678"/>
        <end position="701"/>
    </location>
</feature>
<feature type="transmembrane region" description="Helical" evidence="2">
    <location>
        <begin position="614"/>
        <end position="637"/>
    </location>
</feature>
<dbReference type="InterPro" id="IPR050491">
    <property type="entry name" value="AmpC-like"/>
</dbReference>
<dbReference type="PANTHER" id="PTHR46825">
    <property type="entry name" value="D-ALANYL-D-ALANINE-CARBOXYPEPTIDASE/ENDOPEPTIDASE AMPH"/>
    <property type="match status" value="1"/>
</dbReference>
<dbReference type="EMBL" id="JAFMPK010000049">
    <property type="protein sequence ID" value="MBO0611293.1"/>
    <property type="molecule type" value="Genomic_DNA"/>
</dbReference>
<feature type="region of interest" description="Disordered" evidence="1">
    <location>
        <begin position="47"/>
        <end position="69"/>
    </location>
</feature>
<feature type="domain" description="Beta-lactamase-related" evidence="4">
    <location>
        <begin position="81"/>
        <end position="403"/>
    </location>
</feature>
<feature type="chain" id="PRO_5046193657" evidence="3">
    <location>
        <begin position="40"/>
        <end position="707"/>
    </location>
</feature>
<sequence length="707" mass="74770">MYPTTIERRRASGGRPSLAVRLAGGLGIAALLAATAACAGGGPGPSDDGFGASVPGASGTTESVPVPEDLSAENVDRWLDDRLPPALEANGIAGAAVAVVHDGEIVTARGFGHADTGADGGTPVEAGADTLFRTGSVSKIFTATAVMQLVERGELDLDVDVSEYLDFEIERNFDADLTLRHLLSHTPGFEERIAGLIGSGDEPADLRQSLVTDPPEQVYAPGTTPAYSNYGNALAGYIVERVSGEPFEDYLDLHVFEPLGMDSSTFRQPLPEHLRDRVSQGYADASGPAQPFEIVGSPPAGALSSSANDMARFMLAQLGAVAEEDLLLRDETRELMYSPALTEAQLGSFAGAQRMTLGLFQEDRNGHRIVGHGGDTQYFHSHLQLYPDDGAGIFVSVNSSGLDALKTHELRTDLLEDFADRYFPAPGAAGDTAGGDTAGTDTAGTGAAPESFDAATMRENAERLAGTYAAARGFHSTFLSVLDPVMGYELSARDDGRLAMNPDPGTQRPSVYEQIGDDVWREVDGERRIAVRTEGGRVTGITHDAAFTILPVDGERQVALPILAGATAVLLLALLAWPAGAIRRRLRGRRAVARDGHGEDSGYDERRWRVLTRVGVASALLAVAGWVAVVLAVMGLVEVPAVVIRGVQALQVIGALGMVPAIVLLVGRIRRRARWHRIAGAAVTLLALSAVTNFAIMFRFLSPDISY</sequence>
<feature type="signal peptide" evidence="3">
    <location>
        <begin position="1"/>
        <end position="39"/>
    </location>
</feature>
<organism evidence="5 6">
    <name type="scientific">Myceligenerans salitolerans</name>
    <dbReference type="NCBI Taxonomy" id="1230528"/>
    <lineage>
        <taxon>Bacteria</taxon>
        <taxon>Bacillati</taxon>
        <taxon>Actinomycetota</taxon>
        <taxon>Actinomycetes</taxon>
        <taxon>Micrococcales</taxon>
        <taxon>Promicromonosporaceae</taxon>
        <taxon>Myceligenerans</taxon>
    </lineage>
</organism>
<evidence type="ECO:0000256" key="1">
    <source>
        <dbReference type="SAM" id="MobiDB-lite"/>
    </source>
</evidence>
<keyword evidence="2" id="KW-0472">Membrane</keyword>
<dbReference type="Proteomes" id="UP000664617">
    <property type="component" value="Unassembled WGS sequence"/>
</dbReference>
<dbReference type="Pfam" id="PF00144">
    <property type="entry name" value="Beta-lactamase"/>
    <property type="match status" value="1"/>
</dbReference>
<feature type="compositionally biased region" description="Low complexity" evidence="1">
    <location>
        <begin position="438"/>
        <end position="449"/>
    </location>
</feature>
<comment type="caution">
    <text evidence="5">The sequence shown here is derived from an EMBL/GenBank/DDBJ whole genome shotgun (WGS) entry which is preliminary data.</text>
</comment>
<dbReference type="SUPFAM" id="SSF56601">
    <property type="entry name" value="beta-lactamase/transpeptidase-like"/>
    <property type="match status" value="1"/>
</dbReference>
<name>A0ABS3IFN7_9MICO</name>